<dbReference type="Proteomes" id="UP000789702">
    <property type="component" value="Unassembled WGS sequence"/>
</dbReference>
<proteinExistence type="predicted"/>
<organism evidence="1 2">
    <name type="scientific">Dentiscutata heterogama</name>
    <dbReference type="NCBI Taxonomy" id="1316150"/>
    <lineage>
        <taxon>Eukaryota</taxon>
        <taxon>Fungi</taxon>
        <taxon>Fungi incertae sedis</taxon>
        <taxon>Mucoromycota</taxon>
        <taxon>Glomeromycotina</taxon>
        <taxon>Glomeromycetes</taxon>
        <taxon>Diversisporales</taxon>
        <taxon>Gigasporaceae</taxon>
        <taxon>Dentiscutata</taxon>
    </lineage>
</organism>
<evidence type="ECO:0000313" key="1">
    <source>
        <dbReference type="EMBL" id="CAG8725750.1"/>
    </source>
</evidence>
<comment type="caution">
    <text evidence="1">The sequence shown here is derived from an EMBL/GenBank/DDBJ whole genome shotgun (WGS) entry which is preliminary data.</text>
</comment>
<gene>
    <name evidence="1" type="ORF">DHETER_LOCUS13118</name>
</gene>
<evidence type="ECO:0000313" key="2">
    <source>
        <dbReference type="Proteomes" id="UP000789702"/>
    </source>
</evidence>
<keyword evidence="2" id="KW-1185">Reference proteome</keyword>
<accession>A0ACA9PYK6</accession>
<reference evidence="1" key="1">
    <citation type="submission" date="2021-06" db="EMBL/GenBank/DDBJ databases">
        <authorList>
            <person name="Kallberg Y."/>
            <person name="Tangrot J."/>
            <person name="Rosling A."/>
        </authorList>
    </citation>
    <scope>NUCLEOTIDE SEQUENCE</scope>
    <source>
        <strain evidence="1">IL203A</strain>
    </source>
</reference>
<feature type="non-terminal residue" evidence="1">
    <location>
        <position position="1"/>
    </location>
</feature>
<name>A0ACA9PYK6_9GLOM</name>
<dbReference type="EMBL" id="CAJVPU010034620">
    <property type="protein sequence ID" value="CAG8725750.1"/>
    <property type="molecule type" value="Genomic_DNA"/>
</dbReference>
<protein>
    <submittedName>
        <fullName evidence="1">6659_t:CDS:1</fullName>
    </submittedName>
</protein>
<sequence length="77" mass="9113">NENVYNLTQDNENIYDLTQDSKSSYNLSQDNENVYKPTQDSDLIQGASLAIDENYDEDEEVDLFYENEMVEYENIWD</sequence>